<dbReference type="EMBL" id="JADNYJ010000117">
    <property type="protein sequence ID" value="KAF8883164.1"/>
    <property type="molecule type" value="Genomic_DNA"/>
</dbReference>
<accession>A0A9P5NH25</accession>
<keyword evidence="4" id="KW-1185">Reference proteome</keyword>
<organism evidence="3 4">
    <name type="scientific">Gymnopilus junonius</name>
    <name type="common">Spectacular rustgill mushroom</name>
    <name type="synonym">Gymnopilus spectabilis subsp. junonius</name>
    <dbReference type="NCBI Taxonomy" id="109634"/>
    <lineage>
        <taxon>Eukaryota</taxon>
        <taxon>Fungi</taxon>
        <taxon>Dikarya</taxon>
        <taxon>Basidiomycota</taxon>
        <taxon>Agaricomycotina</taxon>
        <taxon>Agaricomycetes</taxon>
        <taxon>Agaricomycetidae</taxon>
        <taxon>Agaricales</taxon>
        <taxon>Agaricineae</taxon>
        <taxon>Hymenogastraceae</taxon>
        <taxon>Gymnopilus</taxon>
    </lineage>
</organism>
<dbReference type="InterPro" id="IPR051767">
    <property type="entry name" value="Nucleoporin_NUP42"/>
</dbReference>
<reference evidence="3" key="1">
    <citation type="submission" date="2020-11" db="EMBL/GenBank/DDBJ databases">
        <authorList>
            <consortium name="DOE Joint Genome Institute"/>
            <person name="Ahrendt S."/>
            <person name="Riley R."/>
            <person name="Andreopoulos W."/>
            <person name="LaButti K."/>
            <person name="Pangilinan J."/>
            <person name="Ruiz-duenas F.J."/>
            <person name="Barrasa J.M."/>
            <person name="Sanchez-Garcia M."/>
            <person name="Camarero S."/>
            <person name="Miyauchi S."/>
            <person name="Serrano A."/>
            <person name="Linde D."/>
            <person name="Babiker R."/>
            <person name="Drula E."/>
            <person name="Ayuso-Fernandez I."/>
            <person name="Pacheco R."/>
            <person name="Padilla G."/>
            <person name="Ferreira P."/>
            <person name="Barriuso J."/>
            <person name="Kellner H."/>
            <person name="Castanera R."/>
            <person name="Alfaro M."/>
            <person name="Ramirez L."/>
            <person name="Pisabarro A.G."/>
            <person name="Kuo A."/>
            <person name="Tritt A."/>
            <person name="Lipzen A."/>
            <person name="He G."/>
            <person name="Yan M."/>
            <person name="Ng V."/>
            <person name="Cullen D."/>
            <person name="Martin F."/>
            <person name="Rosso M.-N."/>
            <person name="Henrissat B."/>
            <person name="Hibbett D."/>
            <person name="Martinez A.T."/>
            <person name="Grigoriev I.V."/>
        </authorList>
    </citation>
    <scope>NUCLEOTIDE SEQUENCE</scope>
    <source>
        <strain evidence="3">AH 44721</strain>
    </source>
</reference>
<evidence type="ECO:0000256" key="1">
    <source>
        <dbReference type="ARBA" id="ARBA00004123"/>
    </source>
</evidence>
<keyword evidence="2" id="KW-0539">Nucleus</keyword>
<gene>
    <name evidence="3" type="ORF">CPB84DRAFT_1790221</name>
</gene>
<protein>
    <submittedName>
        <fullName evidence="3">Uncharacterized protein</fullName>
    </submittedName>
</protein>
<comment type="caution">
    <text evidence="3">The sequence shown here is derived from an EMBL/GenBank/DDBJ whole genome shotgun (WGS) entry which is preliminary data.</text>
</comment>
<dbReference type="GO" id="GO:0005634">
    <property type="term" value="C:nucleus"/>
    <property type="evidence" value="ECO:0007669"/>
    <property type="project" value="UniProtKB-SubCell"/>
</dbReference>
<dbReference type="PANTHER" id="PTHR46527">
    <property type="entry name" value="NUCLEOPORIN-LIKE PROTEIN 2"/>
    <property type="match status" value="1"/>
</dbReference>
<dbReference type="PANTHER" id="PTHR46527:SF1">
    <property type="entry name" value="NUCLEOPORIN NUP42"/>
    <property type="match status" value="1"/>
</dbReference>
<comment type="subcellular location">
    <subcellularLocation>
        <location evidence="1">Nucleus</location>
    </subcellularLocation>
</comment>
<evidence type="ECO:0000256" key="2">
    <source>
        <dbReference type="ARBA" id="ARBA00023242"/>
    </source>
</evidence>
<dbReference type="Proteomes" id="UP000724874">
    <property type="component" value="Unassembled WGS sequence"/>
</dbReference>
<dbReference type="AlphaFoldDB" id="A0A9P5NH25"/>
<evidence type="ECO:0000313" key="3">
    <source>
        <dbReference type="EMBL" id="KAF8883164.1"/>
    </source>
</evidence>
<sequence length="200" mass="21456">MWLLSSYAPAKLESVLAVGLDEELRVKVYMARKAGNMNKYVQYRSNQMVAADAAFANARANSQRAYKQAAKLVPPSTSSSAFPSTSSAFSNTSTSTPSAFASTSAPSVFSTPSTTTTTSAFGLPSSSTSTSVFGQSAFGQPSLGQSTFSQPAFRQTSAPTTTSAFFRTFSNIYILTLFLTIPSRRIHIQIKQRTSIYMLA</sequence>
<proteinExistence type="predicted"/>
<name>A0A9P5NH25_GYMJU</name>
<evidence type="ECO:0000313" key="4">
    <source>
        <dbReference type="Proteomes" id="UP000724874"/>
    </source>
</evidence>